<dbReference type="InterPro" id="IPR005467">
    <property type="entry name" value="His_kinase_dom"/>
</dbReference>
<dbReference type="CDD" id="cd00082">
    <property type="entry name" value="HisKA"/>
    <property type="match status" value="1"/>
</dbReference>
<feature type="domain" description="Histidine kinase" evidence="15">
    <location>
        <begin position="361"/>
        <end position="579"/>
    </location>
</feature>
<dbReference type="PRINTS" id="PR00344">
    <property type="entry name" value="BCTRLSENSOR"/>
</dbReference>
<dbReference type="EMBL" id="VDMB01000001">
    <property type="protein sequence ID" value="TYT76060.1"/>
    <property type="molecule type" value="Genomic_DNA"/>
</dbReference>
<evidence type="ECO:0000256" key="3">
    <source>
        <dbReference type="ARBA" id="ARBA00012438"/>
    </source>
</evidence>
<dbReference type="Pfam" id="PF00512">
    <property type="entry name" value="HisKA"/>
    <property type="match status" value="1"/>
</dbReference>
<evidence type="ECO:0000256" key="6">
    <source>
        <dbReference type="ARBA" id="ARBA00022679"/>
    </source>
</evidence>
<evidence type="ECO:0000313" key="17">
    <source>
        <dbReference type="Proteomes" id="UP000321899"/>
    </source>
</evidence>
<keyword evidence="4" id="KW-1003">Cell membrane</keyword>
<keyword evidence="10" id="KW-0067">ATP-binding</keyword>
<keyword evidence="13 14" id="KW-0472">Membrane</keyword>
<dbReference type="SUPFAM" id="SSF47384">
    <property type="entry name" value="Homodimeric domain of signal transducing histidine kinase"/>
    <property type="match status" value="1"/>
</dbReference>
<comment type="catalytic activity">
    <reaction evidence="1">
        <text>ATP + protein L-histidine = ADP + protein N-phospho-L-histidine.</text>
        <dbReference type="EC" id="2.7.13.3"/>
    </reaction>
</comment>
<evidence type="ECO:0000256" key="2">
    <source>
        <dbReference type="ARBA" id="ARBA00004651"/>
    </source>
</evidence>
<dbReference type="PANTHER" id="PTHR43065:SF46">
    <property type="entry name" value="C4-DICARBOXYLATE TRANSPORT SENSOR PROTEIN DCTB"/>
    <property type="match status" value="1"/>
</dbReference>
<gene>
    <name evidence="16" type="ORF">FIM25_00450</name>
</gene>
<dbReference type="AlphaFoldDB" id="A0A5Q4VIT4"/>
<feature type="transmembrane region" description="Helical" evidence="14">
    <location>
        <begin position="35"/>
        <end position="55"/>
    </location>
</feature>
<comment type="caution">
    <text evidence="16">The sequence shown here is derived from an EMBL/GenBank/DDBJ whole genome shotgun (WGS) entry which is preliminary data.</text>
</comment>
<dbReference type="InterPro" id="IPR033479">
    <property type="entry name" value="dCache_1"/>
</dbReference>
<dbReference type="RefSeq" id="WP_139445044.1">
    <property type="nucleotide sequence ID" value="NZ_VDMB01000001.1"/>
</dbReference>
<dbReference type="InterPro" id="IPR004358">
    <property type="entry name" value="Sig_transdc_His_kin-like_C"/>
</dbReference>
<evidence type="ECO:0000256" key="14">
    <source>
        <dbReference type="SAM" id="Phobius"/>
    </source>
</evidence>
<keyword evidence="9 16" id="KW-0418">Kinase</keyword>
<sequence>MKKIKHNNLSFVPLPSAHGDATKPHDAYSKLARRMVITSLFIGLAPLLLVLAITLNQYDSTTREKISNNLSAIVEHNRSEIDAFLNEKTSNLQSLVLLSPPEELQKPEVLESHLRRMRRVYGPVFEDMGLVSATTGRLVSYAGPFRLGAADYSQAEWYLEFLKSNKTHAASDVFLGLRGMPHFIVMVKANDSEGKPWILRATIDFESFNTIVRNLRIGERGFVTILNRQGELQTRPLQDISPHTQVYQKLLSTRSGDALIFHQGKDKNGHKQIYVAGFLKNGDWMLISQQPESEAFYHLIRTRKLGIFLFLGCALVIAFLAIRFSKKLVHALQRKETEKQLMNRQVIETGKLASIGELAAGIAHEINNPVAIMVEEAGWIDDLLAEENPEQIKNMHEFRTSLNQIRTQGQRCKEITRKLLTFARKSESSNEALLVNEMIREVLPLCEPRARYAQVSIETRLAPDLHRVMASRTEVQQVILNLANNAIDAMENEGGSLCFETVNHDDFLEILITDTGPGIPEANLKRIFDPFFTTKPVGKGTGLGLSICYGIIATMGGKLEVESMMGAGTTFRILLPAIQEIKESEEQSFTDHKQNQDL</sequence>
<dbReference type="InterPro" id="IPR003594">
    <property type="entry name" value="HATPase_dom"/>
</dbReference>
<reference evidence="16 17" key="1">
    <citation type="submission" date="2019-06" db="EMBL/GenBank/DDBJ databases">
        <title>Desulfobotulus mexicanus sp. nov., a novel sulfate-reducing bacterium isolated from the sediment of an alkaline crater lake in Mexico.</title>
        <authorList>
            <person name="Hirschler-Rea A."/>
        </authorList>
    </citation>
    <scope>NUCLEOTIDE SEQUENCE [LARGE SCALE GENOMIC DNA]</scope>
    <source>
        <strain evidence="16 17">PAR22N</strain>
    </source>
</reference>
<evidence type="ECO:0000256" key="11">
    <source>
        <dbReference type="ARBA" id="ARBA00022989"/>
    </source>
</evidence>
<keyword evidence="5" id="KW-0597">Phosphoprotein</keyword>
<proteinExistence type="predicted"/>
<evidence type="ECO:0000256" key="10">
    <source>
        <dbReference type="ARBA" id="ARBA00022840"/>
    </source>
</evidence>
<comment type="subcellular location">
    <subcellularLocation>
        <location evidence="2">Cell membrane</location>
        <topology evidence="2">Multi-pass membrane protein</topology>
    </subcellularLocation>
</comment>
<evidence type="ECO:0000313" key="16">
    <source>
        <dbReference type="EMBL" id="TYT76060.1"/>
    </source>
</evidence>
<dbReference type="SMART" id="SM00388">
    <property type="entry name" value="HisKA"/>
    <property type="match status" value="1"/>
</dbReference>
<keyword evidence="6" id="KW-0808">Transferase</keyword>
<dbReference type="InterPro" id="IPR036890">
    <property type="entry name" value="HATPase_C_sf"/>
</dbReference>
<evidence type="ECO:0000256" key="13">
    <source>
        <dbReference type="ARBA" id="ARBA00023136"/>
    </source>
</evidence>
<dbReference type="GO" id="GO:0000155">
    <property type="term" value="F:phosphorelay sensor kinase activity"/>
    <property type="evidence" value="ECO:0007669"/>
    <property type="project" value="InterPro"/>
</dbReference>
<dbReference type="SUPFAM" id="SSF55874">
    <property type="entry name" value="ATPase domain of HSP90 chaperone/DNA topoisomerase II/histidine kinase"/>
    <property type="match status" value="1"/>
</dbReference>
<dbReference type="Proteomes" id="UP000321899">
    <property type="component" value="Unassembled WGS sequence"/>
</dbReference>
<keyword evidence="11 14" id="KW-1133">Transmembrane helix</keyword>
<keyword evidence="12" id="KW-0902">Two-component regulatory system</keyword>
<dbReference type="OrthoDB" id="9777714at2"/>
<name>A0A5Q4VIT4_9BACT</name>
<dbReference type="SMART" id="SM00387">
    <property type="entry name" value="HATPase_c"/>
    <property type="match status" value="1"/>
</dbReference>
<dbReference type="GO" id="GO:0005524">
    <property type="term" value="F:ATP binding"/>
    <property type="evidence" value="ECO:0007669"/>
    <property type="project" value="UniProtKB-KW"/>
</dbReference>
<dbReference type="Gene3D" id="1.10.287.130">
    <property type="match status" value="1"/>
</dbReference>
<dbReference type="GO" id="GO:0005886">
    <property type="term" value="C:plasma membrane"/>
    <property type="evidence" value="ECO:0007669"/>
    <property type="project" value="UniProtKB-SubCell"/>
</dbReference>
<keyword evidence="7 14" id="KW-0812">Transmembrane</keyword>
<organism evidence="16 17">
    <name type="scientific">Desulfobotulus mexicanus</name>
    <dbReference type="NCBI Taxonomy" id="2586642"/>
    <lineage>
        <taxon>Bacteria</taxon>
        <taxon>Pseudomonadati</taxon>
        <taxon>Thermodesulfobacteriota</taxon>
        <taxon>Desulfobacteria</taxon>
        <taxon>Desulfobacterales</taxon>
        <taxon>Desulfobacteraceae</taxon>
        <taxon>Desulfobotulus</taxon>
    </lineage>
</organism>
<evidence type="ECO:0000256" key="8">
    <source>
        <dbReference type="ARBA" id="ARBA00022741"/>
    </source>
</evidence>
<dbReference type="Gene3D" id="3.30.450.20">
    <property type="entry name" value="PAS domain"/>
    <property type="match status" value="1"/>
</dbReference>
<evidence type="ECO:0000256" key="12">
    <source>
        <dbReference type="ARBA" id="ARBA00023012"/>
    </source>
</evidence>
<dbReference type="PANTHER" id="PTHR43065">
    <property type="entry name" value="SENSOR HISTIDINE KINASE"/>
    <property type="match status" value="1"/>
</dbReference>
<protein>
    <recommendedName>
        <fullName evidence="3">histidine kinase</fullName>
        <ecNumber evidence="3">2.7.13.3</ecNumber>
    </recommendedName>
</protein>
<evidence type="ECO:0000256" key="9">
    <source>
        <dbReference type="ARBA" id="ARBA00022777"/>
    </source>
</evidence>
<feature type="transmembrane region" description="Helical" evidence="14">
    <location>
        <begin position="305"/>
        <end position="324"/>
    </location>
</feature>
<keyword evidence="8" id="KW-0547">Nucleotide-binding</keyword>
<evidence type="ECO:0000256" key="4">
    <source>
        <dbReference type="ARBA" id="ARBA00022475"/>
    </source>
</evidence>
<dbReference type="PROSITE" id="PS50109">
    <property type="entry name" value="HIS_KIN"/>
    <property type="match status" value="1"/>
</dbReference>
<dbReference type="Pfam" id="PF02518">
    <property type="entry name" value="HATPase_c"/>
    <property type="match status" value="1"/>
</dbReference>
<evidence type="ECO:0000256" key="7">
    <source>
        <dbReference type="ARBA" id="ARBA00022692"/>
    </source>
</evidence>
<dbReference type="Gene3D" id="3.30.565.10">
    <property type="entry name" value="Histidine kinase-like ATPase, C-terminal domain"/>
    <property type="match status" value="1"/>
</dbReference>
<dbReference type="EC" id="2.7.13.3" evidence="3"/>
<dbReference type="InterPro" id="IPR003661">
    <property type="entry name" value="HisK_dim/P_dom"/>
</dbReference>
<evidence type="ECO:0000256" key="5">
    <source>
        <dbReference type="ARBA" id="ARBA00022553"/>
    </source>
</evidence>
<accession>A0A5Q4VIT4</accession>
<evidence type="ECO:0000256" key="1">
    <source>
        <dbReference type="ARBA" id="ARBA00000085"/>
    </source>
</evidence>
<keyword evidence="17" id="KW-1185">Reference proteome</keyword>
<evidence type="ECO:0000259" key="15">
    <source>
        <dbReference type="PROSITE" id="PS50109"/>
    </source>
</evidence>
<dbReference type="InterPro" id="IPR036097">
    <property type="entry name" value="HisK_dim/P_sf"/>
</dbReference>
<dbReference type="Pfam" id="PF02743">
    <property type="entry name" value="dCache_1"/>
    <property type="match status" value="1"/>
</dbReference>